<protein>
    <submittedName>
        <fullName evidence="4">ComF family protein</fullName>
    </submittedName>
</protein>
<reference evidence="4" key="1">
    <citation type="submission" date="2022-12" db="EMBL/GenBank/DDBJ databases">
        <authorList>
            <person name="Bing R.G."/>
            <person name="Willard D.J."/>
            <person name="Manesh M.J.H."/>
            <person name="Laemthong T."/>
            <person name="Crosby J.R."/>
            <person name="Kelly R.M."/>
        </authorList>
    </citation>
    <scope>NUCLEOTIDE SEQUENCE</scope>
    <source>
        <strain evidence="4">DSM 8990</strain>
    </source>
</reference>
<dbReference type="Pfam" id="PF18912">
    <property type="entry name" value="DZR_2"/>
    <property type="match status" value="1"/>
</dbReference>
<dbReference type="InterPro" id="IPR051910">
    <property type="entry name" value="ComF/GntX_DNA_util-trans"/>
</dbReference>
<proteinExistence type="inferred from homology"/>
<feature type="domain" description="Phosphoribosyltransferase" evidence="2">
    <location>
        <begin position="132"/>
        <end position="233"/>
    </location>
</feature>
<evidence type="ECO:0000313" key="5">
    <source>
        <dbReference type="Proteomes" id="UP001164909"/>
    </source>
</evidence>
<dbReference type="PANTHER" id="PTHR47505">
    <property type="entry name" value="DNA UTILIZATION PROTEIN YHGH"/>
    <property type="match status" value="1"/>
</dbReference>
<sequence>MEKLIQFFFPARCSFCGRVGVDPCNECRKFIKFIQGKTCEKCGVPVGDFILNLCPSCQRENFSFEKVFPVFYYDGVVRRGIHLFKYRGFCQNAITFSNLMVDKVKSGNIKFDIVIPVPISYERYLKRGYNHSYLLAKNISKILKIPLLDALKRTYFTEPFYNLSRQERKREIKDKIVVKNGYEKYIKEKTILLVDDIFTTGATANECSKVLLKSGASRVYVSVLAITKPSGRLK</sequence>
<dbReference type="CDD" id="cd06223">
    <property type="entry name" value="PRTases_typeI"/>
    <property type="match status" value="1"/>
</dbReference>
<dbReference type="InterPro" id="IPR044005">
    <property type="entry name" value="DZR_2"/>
</dbReference>
<comment type="similarity">
    <text evidence="1">Belongs to the ComF/GntX family.</text>
</comment>
<dbReference type="Gene3D" id="3.40.50.2020">
    <property type="match status" value="1"/>
</dbReference>
<accession>A0ABY7BJT8</accession>
<dbReference type="SUPFAM" id="SSF53271">
    <property type="entry name" value="PRTase-like"/>
    <property type="match status" value="1"/>
</dbReference>
<gene>
    <name evidence="4" type="ORF">OTK00_001527</name>
</gene>
<dbReference type="EMBL" id="CP113865">
    <property type="protein sequence ID" value="WAM33064.1"/>
    <property type="molecule type" value="Genomic_DNA"/>
</dbReference>
<organism evidence="4 5">
    <name type="scientific">Caldicellulosiruptor morganii</name>
    <dbReference type="NCBI Taxonomy" id="1387555"/>
    <lineage>
        <taxon>Bacteria</taxon>
        <taxon>Bacillati</taxon>
        <taxon>Bacillota</taxon>
        <taxon>Bacillota incertae sedis</taxon>
        <taxon>Caldicellulosiruptorales</taxon>
        <taxon>Caldicellulosiruptoraceae</taxon>
        <taxon>Caldicellulosiruptor</taxon>
    </lineage>
</organism>
<dbReference type="InterPro" id="IPR000836">
    <property type="entry name" value="PRTase_dom"/>
</dbReference>
<dbReference type="Proteomes" id="UP001164909">
    <property type="component" value="Chromosome"/>
</dbReference>
<evidence type="ECO:0000259" key="2">
    <source>
        <dbReference type="Pfam" id="PF00156"/>
    </source>
</evidence>
<evidence type="ECO:0000256" key="1">
    <source>
        <dbReference type="ARBA" id="ARBA00008007"/>
    </source>
</evidence>
<evidence type="ECO:0000259" key="3">
    <source>
        <dbReference type="Pfam" id="PF18912"/>
    </source>
</evidence>
<evidence type="ECO:0000313" key="4">
    <source>
        <dbReference type="EMBL" id="WAM33064.1"/>
    </source>
</evidence>
<dbReference type="InterPro" id="IPR029057">
    <property type="entry name" value="PRTase-like"/>
</dbReference>
<dbReference type="Pfam" id="PF00156">
    <property type="entry name" value="Pribosyltran"/>
    <property type="match status" value="1"/>
</dbReference>
<dbReference type="RefSeq" id="WP_045169737.1">
    <property type="nucleotide sequence ID" value="NZ_CP113865.1"/>
</dbReference>
<dbReference type="PANTHER" id="PTHR47505:SF1">
    <property type="entry name" value="DNA UTILIZATION PROTEIN YHGH"/>
    <property type="match status" value="1"/>
</dbReference>
<feature type="domain" description="Double zinc ribbon" evidence="3">
    <location>
        <begin position="4"/>
        <end position="58"/>
    </location>
</feature>
<keyword evidence="5" id="KW-1185">Reference proteome</keyword>
<name>A0ABY7BJT8_9FIRM</name>